<dbReference type="Proteomes" id="UP000199004">
    <property type="component" value="Unassembled WGS sequence"/>
</dbReference>
<dbReference type="RefSeq" id="WP_091025791.1">
    <property type="nucleotide sequence ID" value="NZ_BKAE01000017.1"/>
</dbReference>
<keyword evidence="1" id="KW-0472">Membrane</keyword>
<dbReference type="EMBL" id="FNIC01000005">
    <property type="protein sequence ID" value="SDN99675.1"/>
    <property type="molecule type" value="Genomic_DNA"/>
</dbReference>
<evidence type="ECO:0000313" key="3">
    <source>
        <dbReference type="Proteomes" id="UP000199004"/>
    </source>
</evidence>
<evidence type="ECO:0000313" key="2">
    <source>
        <dbReference type="EMBL" id="SDN99675.1"/>
    </source>
</evidence>
<dbReference type="STRING" id="1005944.SAMN05192576_3194"/>
<keyword evidence="1" id="KW-1133">Transmembrane helix</keyword>
<protein>
    <submittedName>
        <fullName evidence="2">Uncharacterized protein</fullName>
    </submittedName>
</protein>
<gene>
    <name evidence="2" type="ORF">SAMN05192576_3194</name>
</gene>
<proteinExistence type="predicted"/>
<dbReference type="AlphaFoldDB" id="A0A1H0FYE4"/>
<keyword evidence="1" id="KW-0812">Transmembrane</keyword>
<keyword evidence="3" id="KW-1185">Reference proteome</keyword>
<name>A0A1H0FYE4_9ACTN</name>
<sequence>MTEGSYVTYLGGGVVSLVLFALHAFPSERTIGRTETSIERDGGTSYLRHQLGLPATTTGAIQEL</sequence>
<organism evidence="2 3">
    <name type="scientific">Nocardioides szechwanensis</name>
    <dbReference type="NCBI Taxonomy" id="1005944"/>
    <lineage>
        <taxon>Bacteria</taxon>
        <taxon>Bacillati</taxon>
        <taxon>Actinomycetota</taxon>
        <taxon>Actinomycetes</taxon>
        <taxon>Propionibacteriales</taxon>
        <taxon>Nocardioidaceae</taxon>
        <taxon>Nocardioides</taxon>
    </lineage>
</organism>
<evidence type="ECO:0000256" key="1">
    <source>
        <dbReference type="SAM" id="Phobius"/>
    </source>
</evidence>
<feature type="transmembrane region" description="Helical" evidence="1">
    <location>
        <begin position="6"/>
        <end position="25"/>
    </location>
</feature>
<accession>A0A1H0FYE4</accession>
<dbReference type="OrthoDB" id="133335at85009"/>
<reference evidence="2 3" key="1">
    <citation type="submission" date="2016-10" db="EMBL/GenBank/DDBJ databases">
        <authorList>
            <person name="de Groot N.N."/>
        </authorList>
    </citation>
    <scope>NUCLEOTIDE SEQUENCE [LARGE SCALE GENOMIC DNA]</scope>
    <source>
        <strain evidence="2 3">CGMCC 1.11147</strain>
    </source>
</reference>